<reference evidence="1" key="1">
    <citation type="submission" date="2018-11" db="EMBL/GenBank/DDBJ databases">
        <authorList>
            <consortium name="Pathogen Informatics"/>
        </authorList>
    </citation>
    <scope>NUCLEOTIDE SEQUENCE</scope>
</reference>
<dbReference type="AlphaFoldDB" id="A0A448XEX8"/>
<evidence type="ECO:0000313" key="2">
    <source>
        <dbReference type="Proteomes" id="UP000784294"/>
    </source>
</evidence>
<protein>
    <submittedName>
        <fullName evidence="1">Uncharacterized protein</fullName>
    </submittedName>
</protein>
<name>A0A448XEX8_9PLAT</name>
<accession>A0A448XEX8</accession>
<dbReference type="OrthoDB" id="5969272at2759"/>
<dbReference type="Proteomes" id="UP000784294">
    <property type="component" value="Unassembled WGS sequence"/>
</dbReference>
<sequence>MCDSDKRPLSRSVLVSRNRLTRIWQRLEEPLIEIKDRIEVAVALYTNIDSVSSRFAITFLLSSN</sequence>
<organism evidence="1 2">
    <name type="scientific">Protopolystoma xenopodis</name>
    <dbReference type="NCBI Taxonomy" id="117903"/>
    <lineage>
        <taxon>Eukaryota</taxon>
        <taxon>Metazoa</taxon>
        <taxon>Spiralia</taxon>
        <taxon>Lophotrochozoa</taxon>
        <taxon>Platyhelminthes</taxon>
        <taxon>Monogenea</taxon>
        <taxon>Polyopisthocotylea</taxon>
        <taxon>Polystomatidea</taxon>
        <taxon>Polystomatidae</taxon>
        <taxon>Protopolystoma</taxon>
    </lineage>
</organism>
<comment type="caution">
    <text evidence="1">The sequence shown here is derived from an EMBL/GenBank/DDBJ whole genome shotgun (WGS) entry which is preliminary data.</text>
</comment>
<evidence type="ECO:0000313" key="1">
    <source>
        <dbReference type="EMBL" id="VEL35160.1"/>
    </source>
</evidence>
<gene>
    <name evidence="1" type="ORF">PXEA_LOCUS28600</name>
</gene>
<dbReference type="EMBL" id="CAAALY010249206">
    <property type="protein sequence ID" value="VEL35160.1"/>
    <property type="molecule type" value="Genomic_DNA"/>
</dbReference>
<proteinExistence type="predicted"/>
<keyword evidence="2" id="KW-1185">Reference proteome</keyword>